<sequence length="116" mass="11944">MFSLGDLPAASTSRLISPPASLSSLLLAPPSAPPPANQAQSVHLKASPAAVPCYLFDTPHLRPISSSQPGSRSSSALGPPPGRGPGGKTSPNPSIPKRRSARRSSPGSERQNLLYQ</sequence>
<evidence type="ECO:0000256" key="1">
    <source>
        <dbReference type="SAM" id="MobiDB-lite"/>
    </source>
</evidence>
<dbReference type="EMBL" id="JBBPFD010000017">
    <property type="protein sequence ID" value="KAK7891188.1"/>
    <property type="molecule type" value="Genomic_DNA"/>
</dbReference>
<accession>A0AAW0NDZ6</accession>
<feature type="compositionally biased region" description="Low complexity" evidence="1">
    <location>
        <begin position="65"/>
        <end position="77"/>
    </location>
</feature>
<feature type="region of interest" description="Disordered" evidence="1">
    <location>
        <begin position="23"/>
        <end position="44"/>
    </location>
</feature>
<name>A0AAW0NDZ6_9GOBI</name>
<feature type="region of interest" description="Disordered" evidence="1">
    <location>
        <begin position="59"/>
        <end position="116"/>
    </location>
</feature>
<comment type="caution">
    <text evidence="2">The sequence shown here is derived from an EMBL/GenBank/DDBJ whole genome shotgun (WGS) entry which is preliminary data.</text>
</comment>
<evidence type="ECO:0000313" key="3">
    <source>
        <dbReference type="Proteomes" id="UP001460270"/>
    </source>
</evidence>
<evidence type="ECO:0000313" key="2">
    <source>
        <dbReference type="EMBL" id="KAK7891188.1"/>
    </source>
</evidence>
<dbReference type="AlphaFoldDB" id="A0AAW0NDZ6"/>
<protein>
    <submittedName>
        <fullName evidence="2">Uncharacterized protein</fullName>
    </submittedName>
</protein>
<organism evidence="2 3">
    <name type="scientific">Mugilogobius chulae</name>
    <name type="common">yellowstripe goby</name>
    <dbReference type="NCBI Taxonomy" id="88201"/>
    <lineage>
        <taxon>Eukaryota</taxon>
        <taxon>Metazoa</taxon>
        <taxon>Chordata</taxon>
        <taxon>Craniata</taxon>
        <taxon>Vertebrata</taxon>
        <taxon>Euteleostomi</taxon>
        <taxon>Actinopterygii</taxon>
        <taxon>Neopterygii</taxon>
        <taxon>Teleostei</taxon>
        <taxon>Neoteleostei</taxon>
        <taxon>Acanthomorphata</taxon>
        <taxon>Gobiaria</taxon>
        <taxon>Gobiiformes</taxon>
        <taxon>Gobioidei</taxon>
        <taxon>Gobiidae</taxon>
        <taxon>Gobionellinae</taxon>
        <taxon>Mugilogobius</taxon>
    </lineage>
</organism>
<gene>
    <name evidence="2" type="ORF">WMY93_023151</name>
</gene>
<keyword evidence="3" id="KW-1185">Reference proteome</keyword>
<proteinExistence type="predicted"/>
<feature type="compositionally biased region" description="Polar residues" evidence="1">
    <location>
        <begin position="103"/>
        <end position="116"/>
    </location>
</feature>
<dbReference type="Proteomes" id="UP001460270">
    <property type="component" value="Unassembled WGS sequence"/>
</dbReference>
<reference evidence="3" key="1">
    <citation type="submission" date="2024-04" db="EMBL/GenBank/DDBJ databases">
        <title>Salinicola lusitanus LLJ914,a marine bacterium isolated from the Okinawa Trough.</title>
        <authorList>
            <person name="Li J."/>
        </authorList>
    </citation>
    <scope>NUCLEOTIDE SEQUENCE [LARGE SCALE GENOMIC DNA]</scope>
</reference>